<dbReference type="OrthoDB" id="1244179at2759"/>
<name>F4PPY5_CACFS</name>
<dbReference type="AlphaFoldDB" id="F4PPY5"/>
<evidence type="ECO:0000256" key="1">
    <source>
        <dbReference type="SAM" id="MobiDB-lite"/>
    </source>
</evidence>
<dbReference type="SUPFAM" id="SSF54695">
    <property type="entry name" value="POZ domain"/>
    <property type="match status" value="1"/>
</dbReference>
<dbReference type="OMA" id="YETIAYN"/>
<feature type="compositionally biased region" description="Low complexity" evidence="1">
    <location>
        <begin position="29"/>
        <end position="38"/>
    </location>
</feature>
<keyword evidence="4" id="KW-1185">Reference proteome</keyword>
<organism evidence="3 4">
    <name type="scientific">Cavenderia fasciculata</name>
    <name type="common">Slime mold</name>
    <name type="synonym">Dictyostelium fasciculatum</name>
    <dbReference type="NCBI Taxonomy" id="261658"/>
    <lineage>
        <taxon>Eukaryota</taxon>
        <taxon>Amoebozoa</taxon>
        <taxon>Evosea</taxon>
        <taxon>Eumycetozoa</taxon>
        <taxon>Dictyostelia</taxon>
        <taxon>Acytosteliales</taxon>
        <taxon>Cavenderiaceae</taxon>
        <taxon>Cavenderia</taxon>
    </lineage>
</organism>
<dbReference type="GeneID" id="14874516"/>
<dbReference type="InterPro" id="IPR001646">
    <property type="entry name" value="5peptide_repeat"/>
</dbReference>
<feature type="region of interest" description="Disordered" evidence="1">
    <location>
        <begin position="29"/>
        <end position="53"/>
    </location>
</feature>
<dbReference type="KEGG" id="dfa:DFA_04570"/>
<dbReference type="Proteomes" id="UP000007797">
    <property type="component" value="Unassembled WGS sequence"/>
</dbReference>
<feature type="region of interest" description="Disordered" evidence="1">
    <location>
        <begin position="83"/>
        <end position="112"/>
    </location>
</feature>
<dbReference type="InterPro" id="IPR003131">
    <property type="entry name" value="T1-type_BTB"/>
</dbReference>
<dbReference type="GO" id="GO:0051260">
    <property type="term" value="P:protein homooligomerization"/>
    <property type="evidence" value="ECO:0007669"/>
    <property type="project" value="InterPro"/>
</dbReference>
<feature type="compositionally biased region" description="Basic residues" evidence="1">
    <location>
        <begin position="92"/>
        <end position="102"/>
    </location>
</feature>
<feature type="domain" description="BTB" evidence="2">
    <location>
        <begin position="302"/>
        <end position="401"/>
    </location>
</feature>
<dbReference type="CDD" id="cd18316">
    <property type="entry name" value="BTB_POZ_KCTD-like"/>
    <property type="match status" value="1"/>
</dbReference>
<dbReference type="EMBL" id="GL883009">
    <property type="protein sequence ID" value="EGG22448.1"/>
    <property type="molecule type" value="Genomic_DNA"/>
</dbReference>
<evidence type="ECO:0000313" key="4">
    <source>
        <dbReference type="Proteomes" id="UP000007797"/>
    </source>
</evidence>
<accession>F4PPY5</accession>
<dbReference type="Pfam" id="PF02214">
    <property type="entry name" value="BTB_2"/>
    <property type="match status" value="1"/>
</dbReference>
<dbReference type="SMART" id="SM00225">
    <property type="entry name" value="BTB"/>
    <property type="match status" value="1"/>
</dbReference>
<sequence length="598" mass="65976">MTTMDKNSSAQVDRDQLLPSTLVSATLSSSTSTSLSSTIPHAYHHSPRSVLNQPTRTLLAPPLTLINNNNNNNKQTTNTAITTTTTQQQQQQKKKSNNKKKMNGSDSDDDSDLVTLTRAAHELDIKNFQFDYTNSSCTASNSSQSEDIELMVRSTSLRKKYYNYGNGNGSLGHNQHLIRPPISTMDDDPHHQSIIEPNANNINTVNSSSTSPSEPSSLKSNSSSTSTSSTSSLSPNSTPPINSLPPNNNNNFDTVTPNTVNNHNINHTMTASSVTNLQPQQQKRNNNYNKIMIGGVEIDRSTPVNFNVGGSIFATSLNSILKCRNSVLYKIVEMQINVVAEDDTIFIDRNPNYFSCILDFLRTDRYFSPVGINTKGLLMEAEFFGIEELAAAIRDEPEITRSDIINLINSCYDYPRFRGLWLTKLNLSGLDLSCALFEFANLSKSIIKSTNVQSANFVGSNLEGCFFDSNYGIGVKFSNAKVYNATFTNNVLYETIAYNTNFNGSDLRGTKFACSDLSGSKFTNCKLEGCDFSHCDLTEVHFTGSTFDKSSNLSCSTIKDSTIFDNTNHEVAIRKKGWKKPKTIRNRSKVLSTIPGMG</sequence>
<reference evidence="4" key="1">
    <citation type="journal article" date="2011" name="Genome Res.">
        <title>Phylogeny-wide analysis of social amoeba genomes highlights ancient origins for complex intercellular communication.</title>
        <authorList>
            <person name="Heidel A.J."/>
            <person name="Lawal H.M."/>
            <person name="Felder M."/>
            <person name="Schilde C."/>
            <person name="Helps N.R."/>
            <person name="Tunggal B."/>
            <person name="Rivero F."/>
            <person name="John U."/>
            <person name="Schleicher M."/>
            <person name="Eichinger L."/>
            <person name="Platzer M."/>
            <person name="Noegel A.A."/>
            <person name="Schaap P."/>
            <person name="Gloeckner G."/>
        </authorList>
    </citation>
    <scope>NUCLEOTIDE SEQUENCE [LARGE SCALE GENOMIC DNA]</scope>
    <source>
        <strain evidence="4">SH3</strain>
    </source>
</reference>
<evidence type="ECO:0000313" key="3">
    <source>
        <dbReference type="EMBL" id="EGG22448.1"/>
    </source>
</evidence>
<dbReference type="RefSeq" id="XP_004360299.1">
    <property type="nucleotide sequence ID" value="XM_004360242.1"/>
</dbReference>
<dbReference type="Pfam" id="PF13599">
    <property type="entry name" value="Pentapeptide_4"/>
    <property type="match status" value="1"/>
</dbReference>
<dbReference type="InterPro" id="IPR000210">
    <property type="entry name" value="BTB/POZ_dom"/>
</dbReference>
<protein>
    <submittedName>
        <fullName evidence="3">BTB/POZ domain-containing protein</fullName>
    </submittedName>
</protein>
<proteinExistence type="predicted"/>
<evidence type="ECO:0000259" key="2">
    <source>
        <dbReference type="SMART" id="SM00225"/>
    </source>
</evidence>
<dbReference type="InterPro" id="IPR051082">
    <property type="entry name" value="Pentapeptide-BTB/POZ_domain"/>
</dbReference>
<dbReference type="PANTHER" id="PTHR14136">
    <property type="entry name" value="BTB_POZ DOMAIN-CONTAINING PROTEIN KCTD9"/>
    <property type="match status" value="1"/>
</dbReference>
<dbReference type="InterPro" id="IPR011333">
    <property type="entry name" value="SKP1/BTB/POZ_sf"/>
</dbReference>
<dbReference type="STRING" id="1054147.F4PPY5"/>
<feature type="region of interest" description="Disordered" evidence="1">
    <location>
        <begin position="167"/>
        <end position="264"/>
    </location>
</feature>
<dbReference type="PANTHER" id="PTHR14136:SF25">
    <property type="entry name" value="BTB_POZ DOMAIN-CONTAINING PROTEIN"/>
    <property type="match status" value="1"/>
</dbReference>
<dbReference type="Gene3D" id="2.160.20.80">
    <property type="entry name" value="E3 ubiquitin-protein ligase SopA"/>
    <property type="match status" value="1"/>
</dbReference>
<gene>
    <name evidence="3" type="ORF">DFA_04570</name>
</gene>
<feature type="compositionally biased region" description="Low complexity" evidence="1">
    <location>
        <begin position="197"/>
        <end position="262"/>
    </location>
</feature>
<dbReference type="Gene3D" id="3.30.710.10">
    <property type="entry name" value="Potassium Channel Kv1.1, Chain A"/>
    <property type="match status" value="1"/>
</dbReference>
<dbReference type="SUPFAM" id="SSF141571">
    <property type="entry name" value="Pentapeptide repeat-like"/>
    <property type="match status" value="1"/>
</dbReference>